<reference evidence="1" key="1">
    <citation type="submission" date="2022-08" db="EMBL/GenBank/DDBJ databases">
        <authorList>
            <person name="Kallberg Y."/>
            <person name="Tangrot J."/>
            <person name="Rosling A."/>
        </authorList>
    </citation>
    <scope>NUCLEOTIDE SEQUENCE</scope>
    <source>
        <strain evidence="1">Wild A</strain>
    </source>
</reference>
<evidence type="ECO:0000313" key="1">
    <source>
        <dbReference type="EMBL" id="CAI2177166.1"/>
    </source>
</evidence>
<keyword evidence="2" id="KW-1185">Reference proteome</keyword>
<dbReference type="EMBL" id="CAMKVN010001624">
    <property type="protein sequence ID" value="CAI2177166.1"/>
    <property type="molecule type" value="Genomic_DNA"/>
</dbReference>
<comment type="caution">
    <text evidence="1">The sequence shown here is derived from an EMBL/GenBank/DDBJ whole genome shotgun (WGS) entry which is preliminary data.</text>
</comment>
<proteinExistence type="predicted"/>
<accession>A0A9W4SPR7</accession>
<sequence length="96" mass="10678">MPNEPDNMKSNLSKNNTTKRATALYCNTYIDGDLDIEITQALKAIMVNVNGEKRRPLGAITKIPLKINNHIIPFDNKSLNTATEIAFTTLLNDNGF</sequence>
<dbReference type="OrthoDB" id="5597136at2759"/>
<gene>
    <name evidence="1" type="ORF">FWILDA_LOCUS7949</name>
</gene>
<organism evidence="1 2">
    <name type="scientific">Funneliformis geosporum</name>
    <dbReference type="NCBI Taxonomy" id="1117311"/>
    <lineage>
        <taxon>Eukaryota</taxon>
        <taxon>Fungi</taxon>
        <taxon>Fungi incertae sedis</taxon>
        <taxon>Mucoromycota</taxon>
        <taxon>Glomeromycotina</taxon>
        <taxon>Glomeromycetes</taxon>
        <taxon>Glomerales</taxon>
        <taxon>Glomeraceae</taxon>
        <taxon>Funneliformis</taxon>
    </lineage>
</organism>
<protein>
    <submittedName>
        <fullName evidence="1">7957_t:CDS:1</fullName>
    </submittedName>
</protein>
<dbReference type="Proteomes" id="UP001153678">
    <property type="component" value="Unassembled WGS sequence"/>
</dbReference>
<evidence type="ECO:0000313" key="2">
    <source>
        <dbReference type="Proteomes" id="UP001153678"/>
    </source>
</evidence>
<dbReference type="AlphaFoldDB" id="A0A9W4SPR7"/>
<name>A0A9W4SPR7_9GLOM</name>